<evidence type="ECO:0000313" key="1">
    <source>
        <dbReference type="EMBL" id="QIS60153.1"/>
    </source>
</evidence>
<proteinExistence type="evidence at transcript level"/>
<reference evidence="1" key="1">
    <citation type="submission" date="2019-12" db="EMBL/GenBank/DDBJ databases">
        <authorList>
            <person name="Wei W."/>
            <person name="Shen N."/>
            <person name="Xiao J."/>
            <person name="Tao Y."/>
            <person name="Luo Y."/>
            <person name="Angel C."/>
            <person name="Gu X."/>
            <person name="Xie Y."/>
            <person name="He R."/>
            <person name="Jing B."/>
            <person name="Peng X."/>
            <person name="Yang G."/>
        </authorList>
    </citation>
    <scope>NUCLEOTIDE SEQUENCE</scope>
    <source>
        <strain evidence="1">Sichuan</strain>
    </source>
</reference>
<dbReference type="AlphaFoldDB" id="A0A6H0C3U3"/>
<accession>A0A6H0C3U3</accession>
<dbReference type="InterPro" id="IPR019562">
    <property type="entry name" value="Micronemal-adhesive-rpt_sia-bd"/>
</dbReference>
<gene>
    <name evidence="1" type="primary">MIC1</name>
</gene>
<protein>
    <submittedName>
        <fullName evidence="1">Microneme protein 1</fullName>
    </submittedName>
</protein>
<dbReference type="EMBL" id="MN759306">
    <property type="protein sequence ID" value="QIS60153.1"/>
    <property type="molecule type" value="mRNA"/>
</dbReference>
<organism evidence="1">
    <name type="scientific">Eimeria stiedai</name>
    <dbReference type="NCBI Taxonomy" id="471275"/>
    <lineage>
        <taxon>Eukaryota</taxon>
        <taxon>Sar</taxon>
        <taxon>Alveolata</taxon>
        <taxon>Apicomplexa</taxon>
        <taxon>Conoidasida</taxon>
        <taxon>Coccidia</taxon>
        <taxon>Eucoccidiorida</taxon>
        <taxon>Eimeriorina</taxon>
        <taxon>Eimeriidae</taxon>
        <taxon>Eimeria</taxon>
    </lineage>
</organism>
<dbReference type="Pfam" id="PF10564">
    <property type="entry name" value="MAR_sialic_bdg"/>
    <property type="match status" value="1"/>
</dbReference>
<dbReference type="Gene3D" id="3.90.640.70">
    <property type="match status" value="1"/>
</dbReference>
<sequence length="236" mass="25885">MCGSVCIRRACVASLASMMFTRYHVAILGAVMHLGKCQSSRFLLYIIWLSQVPEAGRLQKVLDARCLAKFAKMCSQNDAFCVYAVARKSGSWMCYPLSQLTLTGMSDSCVDDCGNTIPCEGELPENGSNILEAAELTEVVKDLKSGFCMMGVGPQNSALARSMLFTSPQRESWKKSVVSKYVFFCAGKCGLSCFFDARDHEEIDRAQLAAVACALMGLQATNEVLRVIPLIIRRTD</sequence>
<name>A0A6H0C3U3_9EIME</name>